<dbReference type="Gene3D" id="3.40.30.10">
    <property type="entry name" value="Glutaredoxin"/>
    <property type="match status" value="1"/>
</dbReference>
<dbReference type="PROSITE" id="PS51352">
    <property type="entry name" value="THIOREDOXIN_2"/>
    <property type="match status" value="1"/>
</dbReference>
<evidence type="ECO:0000313" key="2">
    <source>
        <dbReference type="EMBL" id="ETO60217.1"/>
    </source>
</evidence>
<dbReference type="PANTHER" id="PTHR42852:SF13">
    <property type="entry name" value="PROTEIN DIPZ"/>
    <property type="match status" value="1"/>
</dbReference>
<feature type="domain" description="Thioredoxin" evidence="1">
    <location>
        <begin position="4"/>
        <end position="166"/>
    </location>
</feature>
<dbReference type="EMBL" id="ANJA01003968">
    <property type="protein sequence ID" value="ETO60217.1"/>
    <property type="molecule type" value="Genomic_DNA"/>
</dbReference>
<organism evidence="2 3">
    <name type="scientific">Phytophthora nicotianae P1976</name>
    <dbReference type="NCBI Taxonomy" id="1317066"/>
    <lineage>
        <taxon>Eukaryota</taxon>
        <taxon>Sar</taxon>
        <taxon>Stramenopiles</taxon>
        <taxon>Oomycota</taxon>
        <taxon>Peronosporomycetes</taxon>
        <taxon>Peronosporales</taxon>
        <taxon>Peronosporaceae</taxon>
        <taxon>Phytophthora</taxon>
    </lineage>
</organism>
<evidence type="ECO:0000259" key="1">
    <source>
        <dbReference type="PROSITE" id="PS51352"/>
    </source>
</evidence>
<evidence type="ECO:0000313" key="3">
    <source>
        <dbReference type="Proteomes" id="UP000028582"/>
    </source>
</evidence>
<dbReference type="SUPFAM" id="SSF52833">
    <property type="entry name" value="Thioredoxin-like"/>
    <property type="match status" value="1"/>
</dbReference>
<dbReference type="InterPro" id="IPR013766">
    <property type="entry name" value="Thioredoxin_domain"/>
</dbReference>
<dbReference type="GO" id="GO:0016209">
    <property type="term" value="F:antioxidant activity"/>
    <property type="evidence" value="ECO:0007669"/>
    <property type="project" value="InterPro"/>
</dbReference>
<reference evidence="2 3" key="1">
    <citation type="submission" date="2013-11" db="EMBL/GenBank/DDBJ databases">
        <title>The Genome Sequence of Phytophthora parasitica P1976.</title>
        <authorList>
            <consortium name="The Broad Institute Genomics Platform"/>
            <person name="Russ C."/>
            <person name="Tyler B."/>
            <person name="Panabieres F."/>
            <person name="Shan W."/>
            <person name="Tripathy S."/>
            <person name="Grunwald N."/>
            <person name="Machado M."/>
            <person name="Johnson C.S."/>
            <person name="Walker B."/>
            <person name="Young S."/>
            <person name="Zeng Q."/>
            <person name="Gargeya S."/>
            <person name="Fitzgerald M."/>
            <person name="Haas B."/>
            <person name="Abouelleil A."/>
            <person name="Allen A.W."/>
            <person name="Alvarado L."/>
            <person name="Arachchi H.M."/>
            <person name="Berlin A.M."/>
            <person name="Chapman S.B."/>
            <person name="Gainer-Dewar J."/>
            <person name="Goldberg J."/>
            <person name="Griggs A."/>
            <person name="Gujja S."/>
            <person name="Hansen M."/>
            <person name="Howarth C."/>
            <person name="Imamovic A."/>
            <person name="Ireland A."/>
            <person name="Larimer J."/>
            <person name="McCowan C."/>
            <person name="Murphy C."/>
            <person name="Pearson M."/>
            <person name="Poon T.W."/>
            <person name="Priest M."/>
            <person name="Roberts A."/>
            <person name="Saif S."/>
            <person name="Shea T."/>
            <person name="Sisk P."/>
            <person name="Sykes S."/>
            <person name="Wortman J."/>
            <person name="Nusbaum C."/>
            <person name="Birren B."/>
        </authorList>
    </citation>
    <scope>NUCLEOTIDE SEQUENCE [LARGE SCALE GENOMIC DNA]</scope>
    <source>
        <strain evidence="2 3">P1976</strain>
    </source>
</reference>
<protein>
    <recommendedName>
        <fullName evidence="1">Thioredoxin domain-containing protein</fullName>
    </recommendedName>
</protein>
<dbReference type="InterPro" id="IPR050553">
    <property type="entry name" value="Thioredoxin_ResA/DsbE_sf"/>
</dbReference>
<accession>A0A080Z0Q6</accession>
<dbReference type="CDD" id="cd02966">
    <property type="entry name" value="TlpA_like_family"/>
    <property type="match status" value="1"/>
</dbReference>
<proteinExistence type="predicted"/>
<dbReference type="Proteomes" id="UP000028582">
    <property type="component" value="Unassembled WGS sequence"/>
</dbReference>
<sequence length="186" mass="21167">MSLCVLNEPAPDMRLTDLETGEQKQLLDLVESSGKYTILTFYATWSKASEREVETMEIFSKDRHNKLLNFVLVNLDQNIGDTFAFLDTIVEHKIGDEAIKGPRVCRYYGNGNEPTVLHYGAAEVPEPYGLQSVPHTVVIDPQGIVLRNGDNFHWDDIAALLRHRQEETDPTYFKKIMSWMLPPIAT</sequence>
<gene>
    <name evidence="2" type="ORF">F444_21551</name>
</gene>
<dbReference type="Pfam" id="PF00578">
    <property type="entry name" value="AhpC-TSA"/>
    <property type="match status" value="1"/>
</dbReference>
<dbReference type="PANTHER" id="PTHR42852">
    <property type="entry name" value="THIOL:DISULFIDE INTERCHANGE PROTEIN DSBE"/>
    <property type="match status" value="1"/>
</dbReference>
<dbReference type="AlphaFoldDB" id="A0A080Z0Q6"/>
<dbReference type="GO" id="GO:0016491">
    <property type="term" value="F:oxidoreductase activity"/>
    <property type="evidence" value="ECO:0007669"/>
    <property type="project" value="InterPro"/>
</dbReference>
<dbReference type="InterPro" id="IPR036249">
    <property type="entry name" value="Thioredoxin-like_sf"/>
</dbReference>
<dbReference type="InterPro" id="IPR000866">
    <property type="entry name" value="AhpC/TSA"/>
</dbReference>
<comment type="caution">
    <text evidence="2">The sequence shown here is derived from an EMBL/GenBank/DDBJ whole genome shotgun (WGS) entry which is preliminary data.</text>
</comment>
<name>A0A080Z0Q6_PHYNI</name>